<feature type="transmembrane region" description="Helical" evidence="10">
    <location>
        <begin position="542"/>
        <end position="563"/>
    </location>
</feature>
<keyword evidence="2" id="KW-0479">Metal-binding</keyword>
<evidence type="ECO:0000256" key="7">
    <source>
        <dbReference type="ARBA" id="ARBA00023125"/>
    </source>
</evidence>
<dbReference type="Pfam" id="PF04082">
    <property type="entry name" value="Fungal_trans"/>
    <property type="match status" value="1"/>
</dbReference>
<evidence type="ECO:0000256" key="4">
    <source>
        <dbReference type="ARBA" id="ARBA00022771"/>
    </source>
</evidence>
<comment type="subcellular location">
    <subcellularLocation>
        <location evidence="1">Nucleus</location>
    </subcellularLocation>
</comment>
<sequence>MSSTQKPSSCVFCKASFSRPDALKRHWTTCKVRLAEDWELPQISSKARGRKRKACDRCARQKRACVLKNNRQTCQPCAVHSKECSYLRIADAAIENKDQEDDLNYFNSTAIRGESATHESSSGVSMGSIPQSDVQHNPCFSVAPQSFSWGFFKELTLGRRQNCRPTELNIPLVAEFPFLGRVSKAYGFVGTFECGSYEHRSEISKKLWKPYAYRDVSEGWRRDLPSDQVFSNYEQQVNPNIFPGQVDDGALLSIKTYEIVKAIRSAVVEKPKNSTITIAWSYQLEAMCYEFFCPTNIEKFLALYWSCWYPNWPTIHQPTFDSVTADFTLITAMVILGACLSPNQRDRVTAKVWFNVIEEIVFSHEMFSGNTICEDQDDNIVAFLSSHISILQAAYCVCLYQTWEGSKVSKRRVRRHRFDSIIWLARDIGFSHATLKSVNTADITDFGWNEFIIRESTIRLFTYIYDLDAAYAMFCGQPPRMLFQELNFDLTAPEACFQARSADECYVALKAWRQSQVDHENMTILLAVKALCHENIGKSGHFFATLSILNMFTIVSALYAIVFQVKNSPLPISDTMWIKTGLQNWGRLWPSPIRDEELSARFSESEPDGWKGVGFMRYAPEYWLLTNLVFNQMQRGPGHSVPKSLEGTRHDDTGMSQLNALVAEFRVKT</sequence>
<dbReference type="CDD" id="cd00067">
    <property type="entry name" value="GAL4"/>
    <property type="match status" value="1"/>
</dbReference>
<dbReference type="GO" id="GO:0006351">
    <property type="term" value="P:DNA-templated transcription"/>
    <property type="evidence" value="ECO:0007669"/>
    <property type="project" value="InterPro"/>
</dbReference>
<proteinExistence type="predicted"/>
<keyword evidence="10" id="KW-0812">Transmembrane</keyword>
<dbReference type="OrthoDB" id="654211at2759"/>
<keyword evidence="3" id="KW-0677">Repeat</keyword>
<evidence type="ECO:0000256" key="3">
    <source>
        <dbReference type="ARBA" id="ARBA00022737"/>
    </source>
</evidence>
<keyword evidence="13" id="KW-1185">Reference proteome</keyword>
<keyword evidence="7" id="KW-0238">DNA-binding</keyword>
<dbReference type="GO" id="GO:0000978">
    <property type="term" value="F:RNA polymerase II cis-regulatory region sequence-specific DNA binding"/>
    <property type="evidence" value="ECO:0007669"/>
    <property type="project" value="InterPro"/>
</dbReference>
<name>A0A0U1M483_TALIS</name>
<dbReference type="InterPro" id="IPR007219">
    <property type="entry name" value="XnlR_reg_dom"/>
</dbReference>
<evidence type="ECO:0000256" key="10">
    <source>
        <dbReference type="SAM" id="Phobius"/>
    </source>
</evidence>
<dbReference type="CDD" id="cd12148">
    <property type="entry name" value="fungal_TF_MHR"/>
    <property type="match status" value="1"/>
</dbReference>
<accession>A0A0U1M483</accession>
<evidence type="ECO:0000256" key="5">
    <source>
        <dbReference type="ARBA" id="ARBA00022833"/>
    </source>
</evidence>
<dbReference type="PANTHER" id="PTHR40626">
    <property type="entry name" value="MIP31509P"/>
    <property type="match status" value="1"/>
</dbReference>
<keyword evidence="10" id="KW-0472">Membrane</keyword>
<dbReference type="InterPro" id="IPR051059">
    <property type="entry name" value="VerF-like"/>
</dbReference>
<feature type="domain" description="Zn(2)-C6 fungal-type" evidence="11">
    <location>
        <begin position="54"/>
        <end position="84"/>
    </location>
</feature>
<evidence type="ECO:0000259" key="11">
    <source>
        <dbReference type="PROSITE" id="PS00463"/>
    </source>
</evidence>
<dbReference type="STRING" id="28573.A0A0U1M483"/>
<evidence type="ECO:0000256" key="8">
    <source>
        <dbReference type="ARBA" id="ARBA00023163"/>
    </source>
</evidence>
<protein>
    <recommendedName>
        <fullName evidence="11">Zn(2)-C6 fungal-type domain-containing protein</fullName>
    </recommendedName>
</protein>
<dbReference type="EMBL" id="CVMT01000007">
    <property type="protein sequence ID" value="CRG90408.1"/>
    <property type="molecule type" value="Genomic_DNA"/>
</dbReference>
<keyword evidence="5" id="KW-0862">Zinc</keyword>
<keyword evidence="4" id="KW-0863">Zinc-finger</keyword>
<evidence type="ECO:0000256" key="1">
    <source>
        <dbReference type="ARBA" id="ARBA00004123"/>
    </source>
</evidence>
<evidence type="ECO:0000313" key="12">
    <source>
        <dbReference type="EMBL" id="CRG90408.1"/>
    </source>
</evidence>
<dbReference type="GO" id="GO:0008270">
    <property type="term" value="F:zinc ion binding"/>
    <property type="evidence" value="ECO:0007669"/>
    <property type="project" value="UniProtKB-KW"/>
</dbReference>
<dbReference type="PROSITE" id="PS00463">
    <property type="entry name" value="ZN2_CY6_FUNGAL_1"/>
    <property type="match status" value="1"/>
</dbReference>
<dbReference type="InterPro" id="IPR036864">
    <property type="entry name" value="Zn2-C6_fun-type_DNA-bd_sf"/>
</dbReference>
<reference evidence="12 13" key="1">
    <citation type="submission" date="2015-04" db="EMBL/GenBank/DDBJ databases">
        <authorList>
            <person name="Syromyatnikov M.Y."/>
            <person name="Popov V.N."/>
        </authorList>
    </citation>
    <scope>NUCLEOTIDE SEQUENCE [LARGE SCALE GENOMIC DNA]</scope>
    <source>
        <strain evidence="12">WF-38-12</strain>
    </source>
</reference>
<dbReference type="PANTHER" id="PTHR40626:SF3">
    <property type="entry name" value="TRANSCRIPTION FACTOR WITH C2H2 AND ZN(2)-CYS(6) DNA BINDING DOMAIN (EUROFUNG)-RELATED"/>
    <property type="match status" value="1"/>
</dbReference>
<keyword evidence="9" id="KW-0539">Nucleus</keyword>
<dbReference type="AlphaFoldDB" id="A0A0U1M483"/>
<evidence type="ECO:0000313" key="13">
    <source>
        <dbReference type="Proteomes" id="UP000054383"/>
    </source>
</evidence>
<keyword evidence="10" id="KW-1133">Transmembrane helix</keyword>
<dbReference type="GO" id="GO:0000981">
    <property type="term" value="F:DNA-binding transcription factor activity, RNA polymerase II-specific"/>
    <property type="evidence" value="ECO:0007669"/>
    <property type="project" value="InterPro"/>
</dbReference>
<evidence type="ECO:0000256" key="6">
    <source>
        <dbReference type="ARBA" id="ARBA00023015"/>
    </source>
</evidence>
<dbReference type="InterPro" id="IPR001138">
    <property type="entry name" value="Zn2Cys6_DnaBD"/>
</dbReference>
<dbReference type="OMA" id="YMVCLYQ"/>
<keyword evidence="6" id="KW-0805">Transcription regulation</keyword>
<keyword evidence="8" id="KW-0804">Transcription</keyword>
<organism evidence="12 13">
    <name type="scientific">Talaromyces islandicus</name>
    <name type="common">Penicillium islandicum</name>
    <dbReference type="NCBI Taxonomy" id="28573"/>
    <lineage>
        <taxon>Eukaryota</taxon>
        <taxon>Fungi</taxon>
        <taxon>Dikarya</taxon>
        <taxon>Ascomycota</taxon>
        <taxon>Pezizomycotina</taxon>
        <taxon>Eurotiomycetes</taxon>
        <taxon>Eurotiomycetidae</taxon>
        <taxon>Eurotiales</taxon>
        <taxon>Trichocomaceae</taxon>
        <taxon>Talaromyces</taxon>
        <taxon>Talaromyces sect. Islandici</taxon>
    </lineage>
</organism>
<dbReference type="GO" id="GO:0005634">
    <property type="term" value="C:nucleus"/>
    <property type="evidence" value="ECO:0007669"/>
    <property type="project" value="UniProtKB-SubCell"/>
</dbReference>
<dbReference type="SMART" id="SM00066">
    <property type="entry name" value="GAL4"/>
    <property type="match status" value="1"/>
</dbReference>
<evidence type="ECO:0000256" key="2">
    <source>
        <dbReference type="ARBA" id="ARBA00022723"/>
    </source>
</evidence>
<dbReference type="SUPFAM" id="SSF57701">
    <property type="entry name" value="Zn2/Cys6 DNA-binding domain"/>
    <property type="match status" value="1"/>
</dbReference>
<dbReference type="GO" id="GO:0000785">
    <property type="term" value="C:chromatin"/>
    <property type="evidence" value="ECO:0007669"/>
    <property type="project" value="TreeGrafter"/>
</dbReference>
<evidence type="ECO:0000256" key="9">
    <source>
        <dbReference type="ARBA" id="ARBA00023242"/>
    </source>
</evidence>
<dbReference type="Proteomes" id="UP000054383">
    <property type="component" value="Unassembled WGS sequence"/>
</dbReference>
<gene>
    <name evidence="12" type="ORF">PISL3812_07452</name>
</gene>